<evidence type="ECO:0000313" key="4">
    <source>
        <dbReference type="EMBL" id="AKC85910.1"/>
    </source>
</evidence>
<evidence type="ECO:0000259" key="3">
    <source>
        <dbReference type="Pfam" id="PF14326"/>
    </source>
</evidence>
<keyword evidence="1" id="KW-0472">Membrane</keyword>
<dbReference type="InterPro" id="IPR038522">
    <property type="entry name" value="T4/T6SS_DotU_sf"/>
</dbReference>
<dbReference type="RefSeq" id="WP_052630334.1">
    <property type="nucleotide sequence ID" value="NZ_CP011144.1"/>
</dbReference>
<gene>
    <name evidence="4" type="ORF">WQ53_03180</name>
</gene>
<keyword evidence="5" id="KW-1185">Reference proteome</keyword>
<dbReference type="InterPro" id="IPR025493">
    <property type="entry name" value="DUF4384"/>
</dbReference>
<dbReference type="PATRIC" id="fig|314722.6.peg.665"/>
<evidence type="ECO:0008006" key="6">
    <source>
        <dbReference type="Google" id="ProtNLM"/>
    </source>
</evidence>
<proteinExistence type="predicted"/>
<dbReference type="Pfam" id="PF09850">
    <property type="entry name" value="DotU"/>
    <property type="match status" value="1"/>
</dbReference>
<feature type="domain" description="DUF4384" evidence="3">
    <location>
        <begin position="319"/>
        <end position="398"/>
    </location>
</feature>
<dbReference type="Gene3D" id="1.25.40.590">
    <property type="entry name" value="Type IV / VI secretion system, DotU"/>
    <property type="match status" value="1"/>
</dbReference>
<evidence type="ECO:0000256" key="1">
    <source>
        <dbReference type="SAM" id="Phobius"/>
    </source>
</evidence>
<sequence>MARLLEFFVPLLSYGLELDERISKGATEAPVAEVHAAIRGQIERARAAALAAGKRPEHVESAAFAVVAWLDEVIARNPAYWGGVSPLQVALFNTNNAGNEFFYHLGNLKAGEDEVREVYYHALLLGFVGQYYYETGDTGELGKLKELHARQLPVEPAPTHVLREEKITPQPYLSKDPAGPRFPRQWDKLLLKLGLLVALLIPLGYLAWFFLTPEPQRGPNVQQLVDRQLSTFPCSELAATVEAGNAVKVSGYAATPEDIERIRRDIQAVPGVKSAEFDLAVRIWPHCEAIALLKPYHERNLHQRMGLEITPTAGHSDRFVEGERIIVKLVNADYDGYLYVDYWSVEGGVLHLFPNPGEPDSGRLLGAGEQFNVGAAQAIWEVGPPFGQELITVVSSPVPLYPGQRDQYEEARDYLPALRAMLEGGDERIGAGFMIMQTEPARNAGGAR</sequence>
<protein>
    <recommendedName>
        <fullName evidence="6">DUF4384 domain-containing protein</fullName>
    </recommendedName>
</protein>
<dbReference type="EMBL" id="CP011144">
    <property type="protein sequence ID" value="AKC85910.1"/>
    <property type="molecule type" value="Genomic_DNA"/>
</dbReference>
<dbReference type="Proteomes" id="UP000033067">
    <property type="component" value="Chromosome"/>
</dbReference>
<feature type="domain" description="Type IV / VI secretion system DotU" evidence="2">
    <location>
        <begin position="4"/>
        <end position="204"/>
    </location>
</feature>
<accession>A0A0E3UMC0</accession>
<keyword evidence="1" id="KW-1133">Transmembrane helix</keyword>
<evidence type="ECO:0000313" key="5">
    <source>
        <dbReference type="Proteomes" id="UP000033067"/>
    </source>
</evidence>
<dbReference type="AlphaFoldDB" id="A0A0E3UMC0"/>
<dbReference type="InterPro" id="IPR017732">
    <property type="entry name" value="T4/T6SS_DotU"/>
</dbReference>
<dbReference type="PANTHER" id="PTHR38033:SF1">
    <property type="entry name" value="DOTU FAMILY TYPE IV_VI SECRETION SYSTEM PROTEIN"/>
    <property type="match status" value="1"/>
</dbReference>
<feature type="transmembrane region" description="Helical" evidence="1">
    <location>
        <begin position="189"/>
        <end position="211"/>
    </location>
</feature>
<dbReference type="PANTHER" id="PTHR38033">
    <property type="entry name" value="MEMBRANE PROTEIN-RELATED"/>
    <property type="match status" value="1"/>
</dbReference>
<dbReference type="OrthoDB" id="345640at2"/>
<keyword evidence="1" id="KW-0812">Transmembrane</keyword>
<name>A0A0E3UMC0_9GAMM</name>
<evidence type="ECO:0000259" key="2">
    <source>
        <dbReference type="Pfam" id="PF09850"/>
    </source>
</evidence>
<organism evidence="4 5">
    <name type="scientific">Pseudoxanthomonas suwonensis</name>
    <dbReference type="NCBI Taxonomy" id="314722"/>
    <lineage>
        <taxon>Bacteria</taxon>
        <taxon>Pseudomonadati</taxon>
        <taxon>Pseudomonadota</taxon>
        <taxon>Gammaproteobacteria</taxon>
        <taxon>Lysobacterales</taxon>
        <taxon>Lysobacteraceae</taxon>
        <taxon>Pseudoxanthomonas</taxon>
    </lineage>
</organism>
<dbReference type="Pfam" id="PF14326">
    <property type="entry name" value="DUF4384"/>
    <property type="match status" value="1"/>
</dbReference>
<reference evidence="4 5" key="1">
    <citation type="journal article" date="2015" name="Genome Announc.">
        <title>Complete Genome Sequence of Pseudoxanthomonas suwonensis Strain J1, a Cellulose-Degrading Bacterium Isolated from Leaf- and Wood-Enriched Soil.</title>
        <authorList>
            <person name="Hou L."/>
            <person name="Jiang J."/>
            <person name="Xu Z."/>
            <person name="Zhou Y."/>
            <person name="Leung F.C."/>
        </authorList>
    </citation>
    <scope>NUCLEOTIDE SEQUENCE [LARGE SCALE GENOMIC DNA]</scope>
    <source>
        <strain evidence="4 5">J1</strain>
    </source>
</reference>
<dbReference type="KEGG" id="psuw:WQ53_03180"/>